<dbReference type="Proteomes" id="UP000762676">
    <property type="component" value="Unassembled WGS sequence"/>
</dbReference>
<reference evidence="2 3" key="1">
    <citation type="journal article" date="2021" name="Elife">
        <title>Chloroplast acquisition without the gene transfer in kleptoplastic sea slugs, Plakobranchus ocellatus.</title>
        <authorList>
            <person name="Maeda T."/>
            <person name="Takahashi S."/>
            <person name="Yoshida T."/>
            <person name="Shimamura S."/>
            <person name="Takaki Y."/>
            <person name="Nagai Y."/>
            <person name="Toyoda A."/>
            <person name="Suzuki Y."/>
            <person name="Arimoto A."/>
            <person name="Ishii H."/>
            <person name="Satoh N."/>
            <person name="Nishiyama T."/>
            <person name="Hasebe M."/>
            <person name="Maruyama T."/>
            <person name="Minagawa J."/>
            <person name="Obokata J."/>
            <person name="Shigenobu S."/>
        </authorList>
    </citation>
    <scope>NUCLEOTIDE SEQUENCE [LARGE SCALE GENOMIC DNA]</scope>
</reference>
<dbReference type="InterPro" id="IPR052624">
    <property type="entry name" value="CRIM1"/>
</dbReference>
<keyword evidence="3" id="KW-1185">Reference proteome</keyword>
<dbReference type="InterPro" id="IPR001007">
    <property type="entry name" value="VWF_dom"/>
</dbReference>
<dbReference type="Gene3D" id="6.20.200.20">
    <property type="match status" value="3"/>
</dbReference>
<accession>A0AAV4JVY6</accession>
<dbReference type="Pfam" id="PF00093">
    <property type="entry name" value="VWC"/>
    <property type="match status" value="1"/>
</dbReference>
<dbReference type="PANTHER" id="PTHR46439">
    <property type="entry name" value="CYSTEINE-RICH MOTOR NEURON 1 PROTEIN"/>
    <property type="match status" value="1"/>
</dbReference>
<feature type="domain" description="VWFC" evidence="1">
    <location>
        <begin position="72"/>
        <end position="117"/>
    </location>
</feature>
<evidence type="ECO:0000259" key="1">
    <source>
        <dbReference type="PROSITE" id="PS50184"/>
    </source>
</evidence>
<proteinExistence type="predicted"/>
<gene>
    <name evidence="2" type="ORF">ElyMa_007047600</name>
</gene>
<dbReference type="SMART" id="SM00214">
    <property type="entry name" value="VWC"/>
    <property type="match status" value="3"/>
</dbReference>
<protein>
    <submittedName>
        <fullName evidence="2">Kielin/chordin-like protein</fullName>
    </submittedName>
</protein>
<sequence>MHSPGCSYEGEVILSGSDFRLRGDPCTACRCQGGNVTCSRVECPDMHECQTSYQAPGTCCAVCQDCGDRPSGDRWRPDPCQDCRCQSGHVICEKVVCESASCQHPVAREGECCPVCSECLYRGQLRRNGDEFSTDPCNLCTCRNGSVSCNTVACPGVTCDNPITLEGQCCPGCNQGQYDACLQVCVCVLFATLKKKSDQLYLYLPWMSWSLFLSRHHLGSTLSPSS</sequence>
<feature type="domain" description="VWFC" evidence="1">
    <location>
        <begin position="117"/>
        <end position="174"/>
    </location>
</feature>
<dbReference type="PROSITE" id="PS50184">
    <property type="entry name" value="VWFC_2"/>
    <property type="match status" value="3"/>
</dbReference>
<feature type="domain" description="VWFC" evidence="1">
    <location>
        <begin position="4"/>
        <end position="64"/>
    </location>
</feature>
<evidence type="ECO:0000313" key="2">
    <source>
        <dbReference type="EMBL" id="GFS26229.1"/>
    </source>
</evidence>
<dbReference type="Pfam" id="PF23334">
    <property type="entry name" value="VWC2L_2nd"/>
    <property type="match status" value="2"/>
</dbReference>
<organism evidence="2 3">
    <name type="scientific">Elysia marginata</name>
    <dbReference type="NCBI Taxonomy" id="1093978"/>
    <lineage>
        <taxon>Eukaryota</taxon>
        <taxon>Metazoa</taxon>
        <taxon>Spiralia</taxon>
        <taxon>Lophotrochozoa</taxon>
        <taxon>Mollusca</taxon>
        <taxon>Gastropoda</taxon>
        <taxon>Heterobranchia</taxon>
        <taxon>Euthyneura</taxon>
        <taxon>Panpulmonata</taxon>
        <taxon>Sacoglossa</taxon>
        <taxon>Placobranchoidea</taxon>
        <taxon>Plakobranchidae</taxon>
        <taxon>Elysia</taxon>
    </lineage>
</organism>
<dbReference type="SUPFAM" id="SSF57603">
    <property type="entry name" value="FnI-like domain"/>
    <property type="match status" value="3"/>
</dbReference>
<dbReference type="AlphaFoldDB" id="A0AAV4JVY6"/>
<comment type="caution">
    <text evidence="2">The sequence shown here is derived from an EMBL/GenBank/DDBJ whole genome shotgun (WGS) entry which is preliminary data.</text>
</comment>
<evidence type="ECO:0000313" key="3">
    <source>
        <dbReference type="Proteomes" id="UP000762676"/>
    </source>
</evidence>
<name>A0AAV4JVY6_9GAST</name>
<dbReference type="EMBL" id="BMAT01014097">
    <property type="protein sequence ID" value="GFS26229.1"/>
    <property type="molecule type" value="Genomic_DNA"/>
</dbReference>
<dbReference type="PROSITE" id="PS01208">
    <property type="entry name" value="VWFC_1"/>
    <property type="match status" value="1"/>
</dbReference>